<keyword evidence="8" id="KW-0010">Activator</keyword>
<evidence type="ECO:0000256" key="5">
    <source>
        <dbReference type="ARBA" id="ARBA00023163"/>
    </source>
</evidence>
<comment type="subunit">
    <text evidence="8">Component of the Mediator complex.</text>
</comment>
<keyword evidence="6 8" id="KW-0539">Nucleus</keyword>
<dbReference type="Proteomes" id="UP001590950">
    <property type="component" value="Unassembled WGS sequence"/>
</dbReference>
<keyword evidence="4 8" id="KW-0805">Transcription regulation</keyword>
<name>A0ABR4A5Q4_9LECA</name>
<evidence type="ECO:0000256" key="6">
    <source>
        <dbReference type="ARBA" id="ARBA00023242"/>
    </source>
</evidence>
<dbReference type="Gene3D" id="2.40.320.10">
    <property type="entry name" value="Hypothetical Protein Pfu-838710-001"/>
    <property type="match status" value="1"/>
</dbReference>
<dbReference type="EMBL" id="JBEFKJ010000018">
    <property type="protein sequence ID" value="KAL2041242.1"/>
    <property type="molecule type" value="Genomic_DNA"/>
</dbReference>
<dbReference type="Pfam" id="PF09637">
    <property type="entry name" value="Med18"/>
    <property type="match status" value="1"/>
</dbReference>
<comment type="similarity">
    <text evidence="2 8">Belongs to the Mediator complex subunit 18 family.</text>
</comment>
<keyword evidence="5 8" id="KW-0804">Transcription</keyword>
<dbReference type="PANTHER" id="PTHR13321">
    <property type="entry name" value="MEDIATOR OF RNA POLYMERASE II TRANSCRIPTION, SUBUNIT 18"/>
    <property type="match status" value="1"/>
</dbReference>
<comment type="caution">
    <text evidence="9">The sequence shown here is derived from an EMBL/GenBank/DDBJ whole genome shotgun (WGS) entry which is preliminary data.</text>
</comment>
<dbReference type="InterPro" id="IPR019095">
    <property type="entry name" value="Mediator_Med18"/>
</dbReference>
<reference evidence="9 10" key="1">
    <citation type="submission" date="2024-09" db="EMBL/GenBank/DDBJ databases">
        <title>Rethinking Asexuality: The Enigmatic Case of Functional Sexual Genes in Lepraria (Stereocaulaceae).</title>
        <authorList>
            <person name="Doellman M."/>
            <person name="Sun Y."/>
            <person name="Barcenas-Pena A."/>
            <person name="Lumbsch H.T."/>
            <person name="Grewe F."/>
        </authorList>
    </citation>
    <scope>NUCLEOTIDE SEQUENCE [LARGE SCALE GENOMIC DNA]</scope>
    <source>
        <strain evidence="9 10">Mercado 3170</strain>
    </source>
</reference>
<organism evidence="9 10">
    <name type="scientific">Stereocaulon virgatum</name>
    <dbReference type="NCBI Taxonomy" id="373712"/>
    <lineage>
        <taxon>Eukaryota</taxon>
        <taxon>Fungi</taxon>
        <taxon>Dikarya</taxon>
        <taxon>Ascomycota</taxon>
        <taxon>Pezizomycotina</taxon>
        <taxon>Lecanoromycetes</taxon>
        <taxon>OSLEUM clade</taxon>
        <taxon>Lecanoromycetidae</taxon>
        <taxon>Lecanorales</taxon>
        <taxon>Lecanorineae</taxon>
        <taxon>Stereocaulaceae</taxon>
        <taxon>Stereocaulon</taxon>
    </lineage>
</organism>
<evidence type="ECO:0000256" key="4">
    <source>
        <dbReference type="ARBA" id="ARBA00023015"/>
    </source>
</evidence>
<dbReference type="PANTHER" id="PTHR13321:SF2">
    <property type="entry name" value="MEDIATOR OF RNA POLYMERASE II TRANSCRIPTION SUBUNIT 18"/>
    <property type="match status" value="1"/>
</dbReference>
<comment type="function">
    <text evidence="8">Component of the Mediator complex, a coactivator involved in the regulated transcription of nearly all RNA polymerase II-dependent genes. Mediator functions as a bridge to convey information from gene-specific regulatory proteins to the basal RNA polymerase II transcription machinery. Mediator is recruited to promoters by direct interactions with regulatory proteins and serves as a scaffold for the assembly of a functional preinitiation complex with RNA polymerase II and the general transcription factors.</text>
</comment>
<accession>A0ABR4A5Q4</accession>
<sequence length="282" mass="30983">MHELLLFGQIPASRHDQVLNILAGVAAMQPVPILEKHLVFKPNKLSSSTRPVQVGGAQDIQKTQQALLAQTQGDLFYMQLVTDVAETLPKPLAEESMEMKVIGSGNCLPSETEQHGSMASSFTGANPTDETVNSEKWILQFRDLPEVARQRPVTSRLMADTPITSGSPMDFMSALDYTHTSTYALSGHRFTHLSTSLLLYRLLLPSNRTEQASHLSKIDISHAHLLDPSGMYILQAAVRVQDGSKVEAMTKGVNELLGLKETLKGVVEMEPGERLALDTRVR</sequence>
<evidence type="ECO:0000256" key="8">
    <source>
        <dbReference type="RuleBase" id="RU364150"/>
    </source>
</evidence>
<evidence type="ECO:0000256" key="1">
    <source>
        <dbReference type="ARBA" id="ARBA00004123"/>
    </source>
</evidence>
<comment type="subcellular location">
    <subcellularLocation>
        <location evidence="1 8">Nucleus</location>
    </subcellularLocation>
</comment>
<evidence type="ECO:0000256" key="3">
    <source>
        <dbReference type="ARBA" id="ARBA00019612"/>
    </source>
</evidence>
<evidence type="ECO:0000313" key="10">
    <source>
        <dbReference type="Proteomes" id="UP001590950"/>
    </source>
</evidence>
<protein>
    <recommendedName>
        <fullName evidence="3 8">Mediator of RNA polymerase II transcription subunit 18</fullName>
    </recommendedName>
    <alternativeName>
        <fullName evidence="7 8">Mediator complex subunit 18</fullName>
    </alternativeName>
</protein>
<evidence type="ECO:0000256" key="7">
    <source>
        <dbReference type="ARBA" id="ARBA00032012"/>
    </source>
</evidence>
<proteinExistence type="inferred from homology"/>
<evidence type="ECO:0000313" key="9">
    <source>
        <dbReference type="EMBL" id="KAL2041242.1"/>
    </source>
</evidence>
<gene>
    <name evidence="8" type="primary">MED18</name>
    <name evidence="9" type="ORF">N7G274_006187</name>
</gene>
<evidence type="ECO:0000256" key="2">
    <source>
        <dbReference type="ARBA" id="ARBA00009814"/>
    </source>
</evidence>
<keyword evidence="10" id="KW-1185">Reference proteome</keyword>